<organism evidence="1 2">
    <name type="scientific">Flavobacterium proteolyticum</name>
    <dbReference type="NCBI Taxonomy" id="2911683"/>
    <lineage>
        <taxon>Bacteria</taxon>
        <taxon>Pseudomonadati</taxon>
        <taxon>Bacteroidota</taxon>
        <taxon>Flavobacteriia</taxon>
        <taxon>Flavobacteriales</taxon>
        <taxon>Flavobacteriaceae</taxon>
        <taxon>Flavobacterium</taxon>
    </lineage>
</organism>
<sequence>MNSSLIQSVRNIFSVFILMTSISAWSQNILISQGGTVNVSGGEFFYDAGGAAGNDGITNYTITLLPPAGKSVCVDFTSFSSFGSLEIFDGTTTAATNIGSLKGNYGTAYNAAGSPYNTGQPALGGVVQAELKPGIFCANNATGALTFRFTNGGSQSIGWIGNVITYVKPTTGCTVNITALPTTLCLGSSTVLTATGTIGSGLINNDFNSGSLGAGWTGTPGGVAFVNVLSCQPNYGYNTQNTDGSIFAWMQSVAAPRILESNTFDVSNGGVLSFDFREASDDNGGNGCEAPDDKEGVYIQYSTNNGTSWNNMKLMFPSVESSFPSAANIGCGTYVYNWNTTTVPIPAAAMTANTKFRWYQNSSTTASQDSWGIDNVKIIKNNPSTLTITDLLTNTIVATSSSTTASVTVSPTSTRTYRATITDGVTSCSNDITVTVNGTTPTTINYAGSPFTTSSGVSNVTITNGPVTGNFTSLPAGLTINATTGQVTPSTSLSGTYTVYVPTTCGTATASVVISSSTCATCATPTCPVISMTTTTAALGQTGIATNLGVAGDQLGNAPLVPGQSIIICVPVTVVSGSTILGFKQLTSSSPAACGSATEEVISYQLTSTACGATIPPNRTNASSVASGFNPEWDGLASGNYVLCFTMNVIPSAVCTSVDLQGLGYYNVVPVCSNPVILTQPLATQTVCVNSVPSNLIVTASGTSLTYQWYSNTINSNTGGTIIGSATSATYTPSTLVSGTFHYYCVINSSSCTTSSLVATVVVNNSITPTHTKTVVNCSPGSISFTSVLPTGTTFDWVSGPSGYTFPIGFTTPSTSNTSLSGLPAGTYCVDITSPTNPGGVITSTLFTETFESGLGNWTLDNTNGPNIFVLNNQYIGGSCVTGLGTFTVPDVPNQPIAVTSGPNSNYLHIKATTTTGATCGAGSLNFIPLNANFDGQTSDQKATLNTVINTVGKTNVRFNFYWLAQGETNANGSDDYGSIEYSINGGTTWVMVGAKLRRQTTWLSDFRTDPLWDNQPNLRFRIRWNNDASSSIDPPISIDEIVITADTSTPASCGVTVQECITINATPSVPTITTTAATCLAGGTATISNYTSGITYVFSPTGPTVSGTGAISGMTNGTSYTVAASNGSCTSAASLSFSTSAQLTTPSVP</sequence>
<evidence type="ECO:0000313" key="2">
    <source>
        <dbReference type="Proteomes" id="UP000656274"/>
    </source>
</evidence>
<dbReference type="Pfam" id="PF21471">
    <property type="entry name" value="Reelin_subrepeat-B"/>
    <property type="match status" value="1"/>
</dbReference>
<feature type="non-terminal residue" evidence="1">
    <location>
        <position position="1150"/>
    </location>
</feature>
<reference evidence="1 2" key="1">
    <citation type="submission" date="2020-10" db="EMBL/GenBank/DDBJ databases">
        <title>The genome sequence of Flavobacterium aquaticum 1Y8A.</title>
        <authorList>
            <person name="Liu Y."/>
        </authorList>
    </citation>
    <scope>NUCLEOTIDE SEQUENCE [LARGE SCALE GENOMIC DNA]</scope>
    <source>
        <strain evidence="1 2">1Y8A</strain>
    </source>
</reference>
<dbReference type="Gene3D" id="2.60.120.260">
    <property type="entry name" value="Galactose-binding domain-like"/>
    <property type="match status" value="1"/>
</dbReference>
<dbReference type="EMBL" id="JADFTZ010000009">
    <property type="protein sequence ID" value="MBE9577564.1"/>
    <property type="molecule type" value="Genomic_DNA"/>
</dbReference>
<gene>
    <name evidence="1" type="ORF">IM755_12675</name>
</gene>
<evidence type="ECO:0000313" key="1">
    <source>
        <dbReference type="EMBL" id="MBE9577564.1"/>
    </source>
</evidence>
<dbReference type="Proteomes" id="UP000656274">
    <property type="component" value="Unassembled WGS sequence"/>
</dbReference>
<proteinExistence type="predicted"/>
<keyword evidence="2" id="KW-1185">Reference proteome</keyword>
<evidence type="ECO:0008006" key="3">
    <source>
        <dbReference type="Google" id="ProtNLM"/>
    </source>
</evidence>
<protein>
    <recommendedName>
        <fullName evidence="3">Ig-like domain-containing protein</fullName>
    </recommendedName>
</protein>
<comment type="caution">
    <text evidence="1">The sequence shown here is derived from an EMBL/GenBank/DDBJ whole genome shotgun (WGS) entry which is preliminary data.</text>
</comment>
<name>A0ABR9WV75_9FLAO</name>
<accession>A0ABR9WV75</accession>
<dbReference type="InterPro" id="IPR049419">
    <property type="entry name" value="Reelin_subrepeat-B"/>
</dbReference>